<dbReference type="Pfam" id="PF02770">
    <property type="entry name" value="Acyl-CoA_dh_M"/>
    <property type="match status" value="1"/>
</dbReference>
<evidence type="ECO:0000259" key="7">
    <source>
        <dbReference type="Pfam" id="PF00441"/>
    </source>
</evidence>
<dbReference type="PANTHER" id="PTHR43292">
    <property type="entry name" value="ACYL-COA DEHYDROGENASE"/>
    <property type="match status" value="1"/>
</dbReference>
<organism evidence="10">
    <name type="scientific">Streptomyces sp. R44</name>
    <dbReference type="NCBI Taxonomy" id="3238633"/>
    <lineage>
        <taxon>Bacteria</taxon>
        <taxon>Bacillati</taxon>
        <taxon>Actinomycetota</taxon>
        <taxon>Actinomycetes</taxon>
        <taxon>Kitasatosporales</taxon>
        <taxon>Streptomycetaceae</taxon>
        <taxon>Streptomyces</taxon>
    </lineage>
</organism>
<keyword evidence="5 6" id="KW-0560">Oxidoreductase</keyword>
<evidence type="ECO:0000259" key="8">
    <source>
        <dbReference type="Pfam" id="PF02770"/>
    </source>
</evidence>
<dbReference type="InterPro" id="IPR036250">
    <property type="entry name" value="AcylCo_DH-like_C"/>
</dbReference>
<dbReference type="EMBL" id="CP163444">
    <property type="protein sequence ID" value="XDQ75801.1"/>
    <property type="molecule type" value="Genomic_DNA"/>
</dbReference>
<evidence type="ECO:0000256" key="5">
    <source>
        <dbReference type="ARBA" id="ARBA00023002"/>
    </source>
</evidence>
<dbReference type="GO" id="GO:0050660">
    <property type="term" value="F:flavin adenine dinucleotide binding"/>
    <property type="evidence" value="ECO:0007669"/>
    <property type="project" value="InterPro"/>
</dbReference>
<evidence type="ECO:0000256" key="1">
    <source>
        <dbReference type="ARBA" id="ARBA00001974"/>
    </source>
</evidence>
<comment type="cofactor">
    <cofactor evidence="1 6">
        <name>FAD</name>
        <dbReference type="ChEBI" id="CHEBI:57692"/>
    </cofactor>
</comment>
<dbReference type="AlphaFoldDB" id="A0AB39TC69"/>
<dbReference type="SUPFAM" id="SSF56645">
    <property type="entry name" value="Acyl-CoA dehydrogenase NM domain-like"/>
    <property type="match status" value="1"/>
</dbReference>
<dbReference type="InterPro" id="IPR013786">
    <property type="entry name" value="AcylCoA_DH/ox_N"/>
</dbReference>
<dbReference type="Gene3D" id="2.40.110.10">
    <property type="entry name" value="Butyryl-CoA Dehydrogenase, subunit A, domain 2"/>
    <property type="match status" value="1"/>
</dbReference>
<evidence type="ECO:0000256" key="3">
    <source>
        <dbReference type="ARBA" id="ARBA00022630"/>
    </source>
</evidence>
<reference evidence="10" key="1">
    <citation type="submission" date="2024-07" db="EMBL/GenBank/DDBJ databases">
        <authorList>
            <person name="Yu S.T."/>
        </authorList>
    </citation>
    <scope>NUCLEOTIDE SEQUENCE</scope>
    <source>
        <strain evidence="10">R44</strain>
    </source>
</reference>
<dbReference type="InterPro" id="IPR046373">
    <property type="entry name" value="Acyl-CoA_Oxase/DH_mid-dom_sf"/>
</dbReference>
<keyword evidence="3 6" id="KW-0285">Flavoprotein</keyword>
<dbReference type="RefSeq" id="WP_369148337.1">
    <property type="nucleotide sequence ID" value="NZ_CP163444.1"/>
</dbReference>
<dbReference type="Pfam" id="PF02771">
    <property type="entry name" value="Acyl-CoA_dh_N"/>
    <property type="match status" value="1"/>
</dbReference>
<dbReference type="InterPro" id="IPR006091">
    <property type="entry name" value="Acyl-CoA_Oxase/DH_mid-dom"/>
</dbReference>
<feature type="domain" description="Acyl-CoA dehydrogenase/oxidase N-terminal" evidence="9">
    <location>
        <begin position="8"/>
        <end position="120"/>
    </location>
</feature>
<dbReference type="InterPro" id="IPR009100">
    <property type="entry name" value="AcylCoA_DH/oxidase_NM_dom_sf"/>
</dbReference>
<dbReference type="Pfam" id="PF00441">
    <property type="entry name" value="Acyl-CoA_dh_1"/>
    <property type="match status" value="1"/>
</dbReference>
<dbReference type="InterPro" id="IPR052161">
    <property type="entry name" value="Mycobact_Acyl-CoA_DH"/>
</dbReference>
<name>A0AB39TC69_9ACTN</name>
<dbReference type="InterPro" id="IPR009075">
    <property type="entry name" value="AcylCo_DH/oxidase_C"/>
</dbReference>
<feature type="domain" description="Acyl-CoA oxidase/dehydrogenase middle" evidence="8">
    <location>
        <begin position="124"/>
        <end position="219"/>
    </location>
</feature>
<evidence type="ECO:0000256" key="2">
    <source>
        <dbReference type="ARBA" id="ARBA00009347"/>
    </source>
</evidence>
<proteinExistence type="inferred from homology"/>
<evidence type="ECO:0000256" key="4">
    <source>
        <dbReference type="ARBA" id="ARBA00022827"/>
    </source>
</evidence>
<evidence type="ECO:0000256" key="6">
    <source>
        <dbReference type="RuleBase" id="RU362125"/>
    </source>
</evidence>
<evidence type="ECO:0000313" key="10">
    <source>
        <dbReference type="EMBL" id="XDQ75801.1"/>
    </source>
</evidence>
<sequence length="389" mass="42029">MDLDFSAAEDAFRAEARAWLTAHVPDTPLPSLETEEGFAAHREWEGTLSADRWSVVSWPEEYGGRGASLLKWLIFEEEYFAAGAPGRVSQNGINLLAPTLFEHGTDEQRARVLPSMASGEVIWAQAWSEPESGSDLASLRSTAERTDGGWLLRGQKTWSSRAAFADRAFGLFRSDPGAAKPHQGLTYLMFPLDADGVTVRPIGRLDGKPAFAELFLDDVFVPDEDVIGAPGQGWRVAMSTAGNERGLTLRSPGRFTAAAERLTRLWRETADPSDTALRDRVADAVIGARAYRLFSYGGVSRVAAGGSIGAESSLNKVFWSELDIALHETALDLLGPYGELSDGAADAPAHGGWAEGHTFSLAGPVYAGTNEIQRDIIAERLLGLPKGRR</sequence>
<dbReference type="GO" id="GO:0016627">
    <property type="term" value="F:oxidoreductase activity, acting on the CH-CH group of donors"/>
    <property type="evidence" value="ECO:0007669"/>
    <property type="project" value="InterPro"/>
</dbReference>
<evidence type="ECO:0000259" key="9">
    <source>
        <dbReference type="Pfam" id="PF02771"/>
    </source>
</evidence>
<dbReference type="PANTHER" id="PTHR43292:SF3">
    <property type="entry name" value="ACYL-COA DEHYDROGENASE FADE29"/>
    <property type="match status" value="1"/>
</dbReference>
<dbReference type="SUPFAM" id="SSF47203">
    <property type="entry name" value="Acyl-CoA dehydrogenase C-terminal domain-like"/>
    <property type="match status" value="1"/>
</dbReference>
<feature type="domain" description="Acyl-CoA dehydrogenase/oxidase C-terminal" evidence="7">
    <location>
        <begin position="231"/>
        <end position="382"/>
    </location>
</feature>
<comment type="similarity">
    <text evidence="2 6">Belongs to the acyl-CoA dehydrogenase family.</text>
</comment>
<keyword evidence="4 6" id="KW-0274">FAD</keyword>
<dbReference type="Gene3D" id="1.10.540.10">
    <property type="entry name" value="Acyl-CoA dehydrogenase/oxidase, N-terminal domain"/>
    <property type="match status" value="1"/>
</dbReference>
<dbReference type="InterPro" id="IPR037069">
    <property type="entry name" value="AcylCoA_DH/ox_N_sf"/>
</dbReference>
<accession>A0AB39TC69</accession>
<protein>
    <submittedName>
        <fullName evidence="10">Acyl-CoA dehydrogenase family protein</fullName>
    </submittedName>
</protein>
<gene>
    <name evidence="10" type="ORF">AB5J54_37105</name>
</gene>
<dbReference type="GO" id="GO:0005886">
    <property type="term" value="C:plasma membrane"/>
    <property type="evidence" value="ECO:0007669"/>
    <property type="project" value="TreeGrafter"/>
</dbReference>
<dbReference type="Gene3D" id="1.20.140.10">
    <property type="entry name" value="Butyryl-CoA Dehydrogenase, subunit A, domain 3"/>
    <property type="match status" value="1"/>
</dbReference>